<dbReference type="SUPFAM" id="SSF52374">
    <property type="entry name" value="Nucleotidylyl transferase"/>
    <property type="match status" value="1"/>
</dbReference>
<gene>
    <name evidence="13" type="ORF">MNBD_CHLOROFLEXI01-404</name>
</gene>
<keyword evidence="8 13" id="KW-0030">Aminoacyl-tRNA synthetase</keyword>
<dbReference type="GO" id="GO:0004823">
    <property type="term" value="F:leucine-tRNA ligase activity"/>
    <property type="evidence" value="ECO:0007669"/>
    <property type="project" value="UniProtKB-EC"/>
</dbReference>
<feature type="region of interest" description="Disordered" evidence="9">
    <location>
        <begin position="594"/>
        <end position="613"/>
    </location>
</feature>
<evidence type="ECO:0000313" key="13">
    <source>
        <dbReference type="EMBL" id="VAW30401.1"/>
    </source>
</evidence>
<evidence type="ECO:0000259" key="10">
    <source>
        <dbReference type="Pfam" id="PF00133"/>
    </source>
</evidence>
<dbReference type="FunFam" id="3.40.50.620:FF:000056">
    <property type="entry name" value="Leucine--tRNA ligase"/>
    <property type="match status" value="1"/>
</dbReference>
<feature type="domain" description="Methionyl/Leucyl tRNA synthetase" evidence="11">
    <location>
        <begin position="48"/>
        <end position="191"/>
    </location>
</feature>
<dbReference type="FunFam" id="3.40.50.620:FF:000003">
    <property type="entry name" value="Leucine--tRNA ligase"/>
    <property type="match status" value="1"/>
</dbReference>
<dbReference type="GO" id="GO:0002161">
    <property type="term" value="F:aminoacyl-tRNA deacylase activity"/>
    <property type="evidence" value="ECO:0007669"/>
    <property type="project" value="InterPro"/>
</dbReference>
<name>A0A3B0UH91_9ZZZZ</name>
<dbReference type="InterPro" id="IPR009008">
    <property type="entry name" value="Val/Leu/Ile-tRNA-synth_edit"/>
</dbReference>
<feature type="domain" description="Leucyl-tRNA synthetase editing" evidence="12">
    <location>
        <begin position="228"/>
        <end position="427"/>
    </location>
</feature>
<evidence type="ECO:0000256" key="9">
    <source>
        <dbReference type="SAM" id="MobiDB-lite"/>
    </source>
</evidence>
<dbReference type="PANTHER" id="PTHR43740">
    <property type="entry name" value="LEUCYL-TRNA SYNTHETASE"/>
    <property type="match status" value="1"/>
</dbReference>
<keyword evidence="7" id="KW-0648">Protein biosynthesis</keyword>
<dbReference type="InterPro" id="IPR002302">
    <property type="entry name" value="Leu-tRNA-ligase"/>
</dbReference>
<dbReference type="SUPFAM" id="SSF50677">
    <property type="entry name" value="ValRS/IleRS/LeuRS editing domain"/>
    <property type="match status" value="1"/>
</dbReference>
<dbReference type="GO" id="GO:0005524">
    <property type="term" value="F:ATP binding"/>
    <property type="evidence" value="ECO:0007669"/>
    <property type="project" value="UniProtKB-KW"/>
</dbReference>
<evidence type="ECO:0000256" key="8">
    <source>
        <dbReference type="ARBA" id="ARBA00023146"/>
    </source>
</evidence>
<protein>
    <recommendedName>
        <fullName evidence="2">leucine--tRNA ligase</fullName>
        <ecNumber evidence="2">6.1.1.4</ecNumber>
    </recommendedName>
</protein>
<evidence type="ECO:0000256" key="2">
    <source>
        <dbReference type="ARBA" id="ARBA00013164"/>
    </source>
</evidence>
<dbReference type="GO" id="GO:0005829">
    <property type="term" value="C:cytosol"/>
    <property type="evidence" value="ECO:0007669"/>
    <property type="project" value="TreeGrafter"/>
</dbReference>
<reference evidence="13" key="1">
    <citation type="submission" date="2018-06" db="EMBL/GenBank/DDBJ databases">
        <authorList>
            <person name="Zhirakovskaya E."/>
        </authorList>
    </citation>
    <scope>NUCLEOTIDE SEQUENCE</scope>
</reference>
<dbReference type="GO" id="GO:0006429">
    <property type="term" value="P:leucyl-tRNA aminoacylation"/>
    <property type="evidence" value="ECO:0007669"/>
    <property type="project" value="InterPro"/>
</dbReference>
<feature type="non-terminal residue" evidence="13">
    <location>
        <position position="690"/>
    </location>
</feature>
<sequence>MTKQQKQENGRYNFHAVEEKWRPIWQANHLYQTGNDPDKPDVYILDFFPYPSGAGLSVGHCRNYVPTCITSRYKRMRGFNVLHPMGWDAFGMPAENYAIQNNIHPKESTKLFADTYRRQMQLIECSYDWSREINSTFPEYYRWTQYFFLLLHKRGLAYRAMGSQWYCPSCQTILANEQVEQGKCWRCDSDVTKKELAQWYFKITAYADRLIADLDAVNWPENIKTMQRNWIGRSEGVEVVFTVKNPQITQISQIDPESAKSFQSVDSFEITTFTTRVDTLFGVTFIAIAPEHPLLEKMTTVAQQTAVSQYISQIKSKSEIERTATENVQTGVFTGTYTNHPLSGEPIPIWVADYVLPGYGSGAVMGVPAHDSRDFGFAQAYNLPIIQVVEPEEAVEGCFTGDGVLINSAQFSGQTSEEARRQITAVLQAANQGTPKVQYRLRDWLISRQRYWGAPIPIVHCPDCGFVPLPEAQLPLLLPETDSFAPAGDGRSPLAHIEEWVNTSCPNCGGAAQRETDTMDGFACSSWYFLRFANPHVHDKPFDPEAVRRWLPVDTYVGGAEHAVLHLLYARFWTKVMADAGLIDFEEPFTQLRNQGSLASPQDGRRMSKSRGNVVTPDEVIAEHGTDALRLHIIFLGPFDADVTWDDSGIRGMTRFVERFWKLANEKISTETGLQRGLVDKTNLTAENAE</sequence>
<dbReference type="PRINTS" id="PR00985">
    <property type="entry name" value="TRNASYNTHLEU"/>
</dbReference>
<proteinExistence type="inferred from homology"/>
<dbReference type="NCBIfam" id="TIGR00396">
    <property type="entry name" value="leuS_bact"/>
    <property type="match status" value="1"/>
</dbReference>
<keyword evidence="6" id="KW-0067">ATP-binding</keyword>
<feature type="domain" description="Aminoacyl-tRNA synthetase class Ia" evidence="10">
    <location>
        <begin position="440"/>
        <end position="645"/>
    </location>
</feature>
<evidence type="ECO:0000256" key="6">
    <source>
        <dbReference type="ARBA" id="ARBA00022840"/>
    </source>
</evidence>
<dbReference type="InterPro" id="IPR015413">
    <property type="entry name" value="Methionyl/Leucyl_tRNA_Synth"/>
</dbReference>
<dbReference type="EC" id="6.1.1.4" evidence="2"/>
<dbReference type="Gene3D" id="1.10.730.10">
    <property type="entry name" value="Isoleucyl-tRNA Synthetase, Domain 1"/>
    <property type="match status" value="1"/>
</dbReference>
<dbReference type="InterPro" id="IPR014729">
    <property type="entry name" value="Rossmann-like_a/b/a_fold"/>
</dbReference>
<comment type="similarity">
    <text evidence="1">Belongs to the class-I aminoacyl-tRNA synthetase family.</text>
</comment>
<evidence type="ECO:0000256" key="5">
    <source>
        <dbReference type="ARBA" id="ARBA00022741"/>
    </source>
</evidence>
<keyword evidence="3" id="KW-0963">Cytoplasm</keyword>
<dbReference type="EMBL" id="UOEU01000050">
    <property type="protein sequence ID" value="VAW30401.1"/>
    <property type="molecule type" value="Genomic_DNA"/>
</dbReference>
<dbReference type="Gene3D" id="3.40.50.620">
    <property type="entry name" value="HUPs"/>
    <property type="match status" value="2"/>
</dbReference>
<dbReference type="AlphaFoldDB" id="A0A3B0UH91"/>
<evidence type="ECO:0000259" key="12">
    <source>
        <dbReference type="Pfam" id="PF13603"/>
    </source>
</evidence>
<dbReference type="Pfam" id="PF09334">
    <property type="entry name" value="tRNA-synt_1g"/>
    <property type="match status" value="1"/>
</dbReference>
<accession>A0A3B0UH91</accession>
<keyword evidence="5" id="KW-0547">Nucleotide-binding</keyword>
<dbReference type="InterPro" id="IPR002300">
    <property type="entry name" value="aa-tRNA-synth_Ia"/>
</dbReference>
<organism evidence="13">
    <name type="scientific">hydrothermal vent metagenome</name>
    <dbReference type="NCBI Taxonomy" id="652676"/>
    <lineage>
        <taxon>unclassified sequences</taxon>
        <taxon>metagenomes</taxon>
        <taxon>ecological metagenomes</taxon>
    </lineage>
</organism>
<dbReference type="PANTHER" id="PTHR43740:SF2">
    <property type="entry name" value="LEUCINE--TRNA LIGASE, MITOCHONDRIAL"/>
    <property type="match status" value="1"/>
</dbReference>
<evidence type="ECO:0000256" key="4">
    <source>
        <dbReference type="ARBA" id="ARBA00022598"/>
    </source>
</evidence>
<keyword evidence="4 13" id="KW-0436">Ligase</keyword>
<dbReference type="Pfam" id="PF00133">
    <property type="entry name" value="tRNA-synt_1"/>
    <property type="match status" value="1"/>
</dbReference>
<evidence type="ECO:0000256" key="7">
    <source>
        <dbReference type="ARBA" id="ARBA00022917"/>
    </source>
</evidence>
<evidence type="ECO:0000256" key="3">
    <source>
        <dbReference type="ARBA" id="ARBA00022490"/>
    </source>
</evidence>
<evidence type="ECO:0000259" key="11">
    <source>
        <dbReference type="Pfam" id="PF09334"/>
    </source>
</evidence>
<dbReference type="Pfam" id="PF13603">
    <property type="entry name" value="tRNA-synt_1_2"/>
    <property type="match status" value="1"/>
</dbReference>
<dbReference type="InterPro" id="IPR025709">
    <property type="entry name" value="Leu_tRNA-synth_edit"/>
</dbReference>
<dbReference type="FunFam" id="1.10.730.10:FF:000002">
    <property type="entry name" value="Leucine--tRNA ligase"/>
    <property type="match status" value="1"/>
</dbReference>
<evidence type="ECO:0000256" key="1">
    <source>
        <dbReference type="ARBA" id="ARBA00005594"/>
    </source>
</evidence>